<accession>A0ACB8T2F1</accession>
<evidence type="ECO:0000313" key="1">
    <source>
        <dbReference type="EMBL" id="KAI0062288.1"/>
    </source>
</evidence>
<organism evidence="1 2">
    <name type="scientific">Artomyces pyxidatus</name>
    <dbReference type="NCBI Taxonomy" id="48021"/>
    <lineage>
        <taxon>Eukaryota</taxon>
        <taxon>Fungi</taxon>
        <taxon>Dikarya</taxon>
        <taxon>Basidiomycota</taxon>
        <taxon>Agaricomycotina</taxon>
        <taxon>Agaricomycetes</taxon>
        <taxon>Russulales</taxon>
        <taxon>Auriscalpiaceae</taxon>
        <taxon>Artomyces</taxon>
    </lineage>
</organism>
<sequence length="191" mass="20725">MEDYHRQSVAASCIFLATKTEECGRKLRDVARVFCAKATGVDVREIPDNGKEIEEASAAILETEEVLLDALCFDFVVESPHAALVDLFEANEVAAVVQDYAWSIAHDSYRTPLCVLYRPHVIATACYVIAQRLADGPNSLSLDARISSSAPSASLPTPPHKPTSPDVARFAVEFFGLNDEELSSVAGKRLG</sequence>
<dbReference type="EMBL" id="MU277208">
    <property type="protein sequence ID" value="KAI0062288.1"/>
    <property type="molecule type" value="Genomic_DNA"/>
</dbReference>
<reference evidence="1" key="1">
    <citation type="submission" date="2021-03" db="EMBL/GenBank/DDBJ databases">
        <authorList>
            <consortium name="DOE Joint Genome Institute"/>
            <person name="Ahrendt S."/>
            <person name="Looney B.P."/>
            <person name="Miyauchi S."/>
            <person name="Morin E."/>
            <person name="Drula E."/>
            <person name="Courty P.E."/>
            <person name="Chicoki N."/>
            <person name="Fauchery L."/>
            <person name="Kohler A."/>
            <person name="Kuo A."/>
            <person name="Labutti K."/>
            <person name="Pangilinan J."/>
            <person name="Lipzen A."/>
            <person name="Riley R."/>
            <person name="Andreopoulos W."/>
            <person name="He G."/>
            <person name="Johnson J."/>
            <person name="Barry K.W."/>
            <person name="Grigoriev I.V."/>
            <person name="Nagy L."/>
            <person name="Hibbett D."/>
            <person name="Henrissat B."/>
            <person name="Matheny P.B."/>
            <person name="Labbe J."/>
            <person name="Martin F."/>
        </authorList>
    </citation>
    <scope>NUCLEOTIDE SEQUENCE</scope>
    <source>
        <strain evidence="1">HHB10654</strain>
    </source>
</reference>
<keyword evidence="2" id="KW-1185">Reference proteome</keyword>
<gene>
    <name evidence="1" type="ORF">BV25DRAFT_1825734</name>
</gene>
<comment type="caution">
    <text evidence="1">The sequence shown here is derived from an EMBL/GenBank/DDBJ whole genome shotgun (WGS) entry which is preliminary data.</text>
</comment>
<name>A0ACB8T2F1_9AGAM</name>
<dbReference type="Proteomes" id="UP000814140">
    <property type="component" value="Unassembled WGS sequence"/>
</dbReference>
<reference evidence="1" key="2">
    <citation type="journal article" date="2022" name="New Phytol.">
        <title>Evolutionary transition to the ectomycorrhizal habit in the genomes of a hyperdiverse lineage of mushroom-forming fungi.</title>
        <authorList>
            <person name="Looney B."/>
            <person name="Miyauchi S."/>
            <person name="Morin E."/>
            <person name="Drula E."/>
            <person name="Courty P.E."/>
            <person name="Kohler A."/>
            <person name="Kuo A."/>
            <person name="LaButti K."/>
            <person name="Pangilinan J."/>
            <person name="Lipzen A."/>
            <person name="Riley R."/>
            <person name="Andreopoulos W."/>
            <person name="He G."/>
            <person name="Johnson J."/>
            <person name="Nolan M."/>
            <person name="Tritt A."/>
            <person name="Barry K.W."/>
            <person name="Grigoriev I.V."/>
            <person name="Nagy L.G."/>
            <person name="Hibbett D."/>
            <person name="Henrissat B."/>
            <person name="Matheny P.B."/>
            <person name="Labbe J."/>
            <person name="Martin F.M."/>
        </authorList>
    </citation>
    <scope>NUCLEOTIDE SEQUENCE</scope>
    <source>
        <strain evidence="1">HHB10654</strain>
    </source>
</reference>
<protein>
    <submittedName>
        <fullName evidence="1">Uncharacterized protein</fullName>
    </submittedName>
</protein>
<proteinExistence type="predicted"/>
<evidence type="ECO:0000313" key="2">
    <source>
        <dbReference type="Proteomes" id="UP000814140"/>
    </source>
</evidence>